<proteinExistence type="predicted"/>
<feature type="compositionally biased region" description="Basic and acidic residues" evidence="1">
    <location>
        <begin position="45"/>
        <end position="56"/>
    </location>
</feature>
<keyword evidence="3" id="KW-1185">Reference proteome</keyword>
<name>A0A507AWW1_9PEZI</name>
<feature type="compositionally biased region" description="Polar residues" evidence="1">
    <location>
        <begin position="221"/>
        <end position="265"/>
    </location>
</feature>
<dbReference type="RefSeq" id="XP_030990471.1">
    <property type="nucleotide sequence ID" value="XM_031144827.1"/>
</dbReference>
<dbReference type="EMBL" id="SKBQ01000074">
    <property type="protein sequence ID" value="TPX08760.1"/>
    <property type="molecule type" value="Genomic_DNA"/>
</dbReference>
<evidence type="ECO:0000313" key="2">
    <source>
        <dbReference type="EMBL" id="TPX08760.1"/>
    </source>
</evidence>
<evidence type="ECO:0000256" key="1">
    <source>
        <dbReference type="SAM" id="MobiDB-lite"/>
    </source>
</evidence>
<feature type="compositionally biased region" description="Polar residues" evidence="1">
    <location>
        <begin position="31"/>
        <end position="43"/>
    </location>
</feature>
<dbReference type="GeneID" id="41977269"/>
<feature type="compositionally biased region" description="Basic and acidic residues" evidence="1">
    <location>
        <begin position="211"/>
        <end position="220"/>
    </location>
</feature>
<feature type="compositionally biased region" description="Gly residues" evidence="1">
    <location>
        <begin position="389"/>
        <end position="398"/>
    </location>
</feature>
<feature type="region of interest" description="Disordered" evidence="1">
    <location>
        <begin position="23"/>
        <end position="62"/>
    </location>
</feature>
<dbReference type="InParanoid" id="A0A507AWW1"/>
<reference evidence="2 3" key="1">
    <citation type="submission" date="2019-06" db="EMBL/GenBank/DDBJ databases">
        <title>Draft genome sequence of the filamentous fungus Phialemoniopsis curvata isolated from diesel fuel.</title>
        <authorList>
            <person name="Varaljay V.A."/>
            <person name="Lyon W.J."/>
            <person name="Crouch A.L."/>
            <person name="Drake C.E."/>
            <person name="Hollomon J.M."/>
            <person name="Nadeau L.J."/>
            <person name="Nunn H.S."/>
            <person name="Stevenson B.S."/>
            <person name="Bojanowski C.L."/>
            <person name="Crookes-Goodson W.J."/>
        </authorList>
    </citation>
    <scope>NUCLEOTIDE SEQUENCE [LARGE SCALE GENOMIC DNA]</scope>
    <source>
        <strain evidence="2 3">D216</strain>
    </source>
</reference>
<evidence type="ECO:0000313" key="3">
    <source>
        <dbReference type="Proteomes" id="UP000319257"/>
    </source>
</evidence>
<protein>
    <submittedName>
        <fullName evidence="2">Uncharacterized protein</fullName>
    </submittedName>
</protein>
<gene>
    <name evidence="2" type="ORF">E0L32_009822</name>
</gene>
<feature type="compositionally biased region" description="Pro residues" evidence="1">
    <location>
        <begin position="365"/>
        <end position="388"/>
    </location>
</feature>
<dbReference type="Proteomes" id="UP000319257">
    <property type="component" value="Unassembled WGS sequence"/>
</dbReference>
<organism evidence="2 3">
    <name type="scientific">Thyridium curvatum</name>
    <dbReference type="NCBI Taxonomy" id="1093900"/>
    <lineage>
        <taxon>Eukaryota</taxon>
        <taxon>Fungi</taxon>
        <taxon>Dikarya</taxon>
        <taxon>Ascomycota</taxon>
        <taxon>Pezizomycotina</taxon>
        <taxon>Sordariomycetes</taxon>
        <taxon>Sordariomycetidae</taxon>
        <taxon>Thyridiales</taxon>
        <taxon>Thyridiaceae</taxon>
        <taxon>Thyridium</taxon>
    </lineage>
</organism>
<feature type="region of interest" description="Disordered" evidence="1">
    <location>
        <begin position="483"/>
        <end position="539"/>
    </location>
</feature>
<feature type="compositionally biased region" description="Polar residues" evidence="1">
    <location>
        <begin position="193"/>
        <end position="210"/>
    </location>
</feature>
<accession>A0A507AWW1</accession>
<comment type="caution">
    <text evidence="2">The sequence shown here is derived from an EMBL/GenBank/DDBJ whole genome shotgun (WGS) entry which is preliminary data.</text>
</comment>
<feature type="region of interest" description="Disordered" evidence="1">
    <location>
        <begin position="157"/>
        <end position="272"/>
    </location>
</feature>
<feature type="region of interest" description="Disordered" evidence="1">
    <location>
        <begin position="345"/>
        <end position="433"/>
    </location>
</feature>
<dbReference type="AlphaFoldDB" id="A0A507AWW1"/>
<sequence length="716" mass="76218">MAIPEKRLRKRFPFWIRRSHMQLTFDPPDPQVQQALQTDSGSSEEAARSKVPRTSDQRTATAGRAASGVLALTPYLTSCPAPAINGDDAPPCFCDPGCRCGRTCGCPPNETHNCLCTSMDQKSLPKGSSRLKYLNSLKKSIGKGKTKVFGRGAIKNALGTESEPPQQKQQKDKVTPPASDDPAKDHAQDQEEPSTSSTLPPNGSESAQNDGQRDREEQQKRSCTSSAAMQTNASPVAPTASTNVSRRSSLVTTKHESPPTSQSSVSDHEAKGKARAYYAVKRKLPYQNEPRMTLAPWNHNGSTTLADLLTADLAPSNNLRKPNATNAPDDLPSGRAVVSFYSEAGSQYSEDDASRLNKGVVPSSDPTPLPPPPGPPPNKPLPKPPNGGPPGGGSGGGSRAASSRGAVEDPRLRGGEVCSSAGTMPRSQIPVHKSGLAGKLRRVASSIPLRPGYACLGESIKGPEPIRSSLDTQCSTKALFQKPVDSEQDSHHSPGSKASPMHHGSIRHVPTDDAASSPVNLPGLTLNHGPGANEQSTPKTNWGIDAQAAIFGSINGRTPASGFMYGTPEVSIHMDGSARRSEANTARNAAETTLRHADCSTGLPSFGDRLEVGAQRRGRKLSCGYPEQCESATAALTDPHSAQAQHVLVDHRGTHGNNNKSRWHSISNGLVLFGWSTKRLEKKCTRGPIPAFGVAYVTRSRHRAREAARPGCKRRE</sequence>